<dbReference type="OMA" id="IMIQISC"/>
<protein>
    <recommendedName>
        <fullName evidence="2">DUF6534 domain-containing protein</fullName>
    </recommendedName>
</protein>
<dbReference type="KEGG" id="gtr:GLOTRDRAFT_94458"/>
<dbReference type="OrthoDB" id="2745105at2759"/>
<feature type="transmembrane region" description="Helical" evidence="1">
    <location>
        <begin position="46"/>
        <end position="66"/>
    </location>
</feature>
<dbReference type="RefSeq" id="XP_007867426.1">
    <property type="nucleotide sequence ID" value="XM_007869235.1"/>
</dbReference>
<accession>S7Q3G0</accession>
<organism evidence="3 4">
    <name type="scientific">Gloeophyllum trabeum (strain ATCC 11539 / FP-39264 / Madison 617)</name>
    <name type="common">Brown rot fungus</name>
    <dbReference type="NCBI Taxonomy" id="670483"/>
    <lineage>
        <taxon>Eukaryota</taxon>
        <taxon>Fungi</taxon>
        <taxon>Dikarya</taxon>
        <taxon>Basidiomycota</taxon>
        <taxon>Agaricomycotina</taxon>
        <taxon>Agaricomycetes</taxon>
        <taxon>Gloeophyllales</taxon>
        <taxon>Gloeophyllaceae</taxon>
        <taxon>Gloeophyllum</taxon>
    </lineage>
</organism>
<feature type="domain" description="DUF6534" evidence="2">
    <location>
        <begin position="125"/>
        <end position="205"/>
    </location>
</feature>
<sequence length="209" mass="22715">MDLTLTLGALYDGAVVSTVLYGLTCGQTYRYFKAYPDDKITLRIMATLYGSILFGNAMGIHLRILLPSGCHNSCGTLTIVPHGSCLTDLPFSSSPSSSSNVGQRKLTLLLWRALVILYIGACSTLLTDIGITFSMCSLLYQVRRSSLETSRSVLDTLFNYAMTTGLLVTIFTAVLMIVSSALPNTLLFDGLYLSAGKLYINSMLAAWVY</sequence>
<dbReference type="EMBL" id="KB469304">
    <property type="protein sequence ID" value="EPQ54087.1"/>
    <property type="molecule type" value="Genomic_DNA"/>
</dbReference>
<name>S7Q3G0_GLOTA</name>
<dbReference type="PANTHER" id="PTHR40465:SF1">
    <property type="entry name" value="DUF6534 DOMAIN-CONTAINING PROTEIN"/>
    <property type="match status" value="1"/>
</dbReference>
<evidence type="ECO:0000313" key="4">
    <source>
        <dbReference type="Proteomes" id="UP000030669"/>
    </source>
</evidence>
<dbReference type="STRING" id="670483.S7Q3G0"/>
<reference evidence="3 4" key="1">
    <citation type="journal article" date="2012" name="Science">
        <title>The Paleozoic origin of enzymatic lignin decomposition reconstructed from 31 fungal genomes.</title>
        <authorList>
            <person name="Floudas D."/>
            <person name="Binder M."/>
            <person name="Riley R."/>
            <person name="Barry K."/>
            <person name="Blanchette R.A."/>
            <person name="Henrissat B."/>
            <person name="Martinez A.T."/>
            <person name="Otillar R."/>
            <person name="Spatafora J.W."/>
            <person name="Yadav J.S."/>
            <person name="Aerts A."/>
            <person name="Benoit I."/>
            <person name="Boyd A."/>
            <person name="Carlson A."/>
            <person name="Copeland A."/>
            <person name="Coutinho P.M."/>
            <person name="de Vries R.P."/>
            <person name="Ferreira P."/>
            <person name="Findley K."/>
            <person name="Foster B."/>
            <person name="Gaskell J."/>
            <person name="Glotzer D."/>
            <person name="Gorecki P."/>
            <person name="Heitman J."/>
            <person name="Hesse C."/>
            <person name="Hori C."/>
            <person name="Igarashi K."/>
            <person name="Jurgens J.A."/>
            <person name="Kallen N."/>
            <person name="Kersten P."/>
            <person name="Kohler A."/>
            <person name="Kuees U."/>
            <person name="Kumar T.K.A."/>
            <person name="Kuo A."/>
            <person name="LaButti K."/>
            <person name="Larrondo L.F."/>
            <person name="Lindquist E."/>
            <person name="Ling A."/>
            <person name="Lombard V."/>
            <person name="Lucas S."/>
            <person name="Lundell T."/>
            <person name="Martin R."/>
            <person name="McLaughlin D.J."/>
            <person name="Morgenstern I."/>
            <person name="Morin E."/>
            <person name="Murat C."/>
            <person name="Nagy L.G."/>
            <person name="Nolan M."/>
            <person name="Ohm R.A."/>
            <person name="Patyshakuliyeva A."/>
            <person name="Rokas A."/>
            <person name="Ruiz-Duenas F.J."/>
            <person name="Sabat G."/>
            <person name="Salamov A."/>
            <person name="Samejima M."/>
            <person name="Schmutz J."/>
            <person name="Slot J.C."/>
            <person name="St John F."/>
            <person name="Stenlid J."/>
            <person name="Sun H."/>
            <person name="Sun S."/>
            <person name="Syed K."/>
            <person name="Tsang A."/>
            <person name="Wiebenga A."/>
            <person name="Young D."/>
            <person name="Pisabarro A."/>
            <person name="Eastwood D.C."/>
            <person name="Martin F."/>
            <person name="Cullen D."/>
            <person name="Grigoriev I.V."/>
            <person name="Hibbett D.S."/>
        </authorList>
    </citation>
    <scope>NUCLEOTIDE SEQUENCE [LARGE SCALE GENOMIC DNA]</scope>
    <source>
        <strain evidence="3 4">ATCC 11539</strain>
    </source>
</reference>
<keyword evidence="4" id="KW-1185">Reference proteome</keyword>
<keyword evidence="1" id="KW-0812">Transmembrane</keyword>
<dbReference type="PANTHER" id="PTHR40465">
    <property type="entry name" value="CHROMOSOME 1, WHOLE GENOME SHOTGUN SEQUENCE"/>
    <property type="match status" value="1"/>
</dbReference>
<evidence type="ECO:0000259" key="2">
    <source>
        <dbReference type="Pfam" id="PF20152"/>
    </source>
</evidence>
<dbReference type="Proteomes" id="UP000030669">
    <property type="component" value="Unassembled WGS sequence"/>
</dbReference>
<feature type="transmembrane region" description="Helical" evidence="1">
    <location>
        <begin position="113"/>
        <end position="140"/>
    </location>
</feature>
<feature type="transmembrane region" description="Helical" evidence="1">
    <location>
        <begin position="190"/>
        <end position="208"/>
    </location>
</feature>
<gene>
    <name evidence="3" type="ORF">GLOTRDRAFT_94458</name>
</gene>
<dbReference type="InterPro" id="IPR045339">
    <property type="entry name" value="DUF6534"/>
</dbReference>
<keyword evidence="1" id="KW-1133">Transmembrane helix</keyword>
<evidence type="ECO:0000313" key="3">
    <source>
        <dbReference type="EMBL" id="EPQ54087.1"/>
    </source>
</evidence>
<feature type="transmembrane region" description="Helical" evidence="1">
    <location>
        <begin position="160"/>
        <end position="178"/>
    </location>
</feature>
<proteinExistence type="predicted"/>
<evidence type="ECO:0000256" key="1">
    <source>
        <dbReference type="SAM" id="Phobius"/>
    </source>
</evidence>
<keyword evidence="1" id="KW-0472">Membrane</keyword>
<dbReference type="AlphaFoldDB" id="S7Q3G0"/>
<dbReference type="GeneID" id="19309607"/>
<dbReference type="Pfam" id="PF20152">
    <property type="entry name" value="DUF6534"/>
    <property type="match status" value="1"/>
</dbReference>
<dbReference type="HOGENOM" id="CLU_1315520_0_0_1"/>